<dbReference type="EMBL" id="JARH01000046">
    <property type="protein sequence ID" value="EXF85966.1"/>
    <property type="molecule type" value="Genomic_DNA"/>
</dbReference>
<reference evidence="3 4" key="1">
    <citation type="submission" date="2014-02" db="EMBL/GenBank/DDBJ databases">
        <title>The genome sequence of Colletotrichum fioriniae PJ7.</title>
        <authorList>
            <person name="Baroncelli R."/>
            <person name="Thon M.R."/>
        </authorList>
    </citation>
    <scope>NUCLEOTIDE SEQUENCE [LARGE SCALE GENOMIC DNA]</scope>
    <source>
        <strain evidence="3 4">PJ7</strain>
    </source>
</reference>
<dbReference type="PANTHER" id="PTHR43092:SF2">
    <property type="entry name" value="HERCYNYLCYSTEINE SULFOXIDE LYASE"/>
    <property type="match status" value="1"/>
</dbReference>
<dbReference type="AlphaFoldDB" id="A0A010RZC6"/>
<dbReference type="InterPro" id="IPR015424">
    <property type="entry name" value="PyrdxlP-dep_Trfase"/>
</dbReference>
<dbReference type="SUPFAM" id="SSF53383">
    <property type="entry name" value="PLP-dependent transferases"/>
    <property type="match status" value="1"/>
</dbReference>
<dbReference type="Pfam" id="PF00266">
    <property type="entry name" value="Aminotran_5"/>
    <property type="match status" value="1"/>
</dbReference>
<keyword evidence="1" id="KW-0663">Pyridoxal phosphate</keyword>
<accession>A0A010RZC6</accession>
<evidence type="ECO:0000259" key="2">
    <source>
        <dbReference type="Pfam" id="PF00266"/>
    </source>
</evidence>
<dbReference type="OrthoDB" id="5978656at2759"/>
<evidence type="ECO:0000313" key="3">
    <source>
        <dbReference type="EMBL" id="EXF85966.1"/>
    </source>
</evidence>
<dbReference type="KEGG" id="cfj:CFIO01_06014"/>
<organism evidence="3 4">
    <name type="scientific">Colletotrichum fioriniae PJ7</name>
    <dbReference type="NCBI Taxonomy" id="1445577"/>
    <lineage>
        <taxon>Eukaryota</taxon>
        <taxon>Fungi</taxon>
        <taxon>Dikarya</taxon>
        <taxon>Ascomycota</taxon>
        <taxon>Pezizomycotina</taxon>
        <taxon>Sordariomycetes</taxon>
        <taxon>Hypocreomycetidae</taxon>
        <taxon>Glomerellales</taxon>
        <taxon>Glomerellaceae</taxon>
        <taxon>Colletotrichum</taxon>
        <taxon>Colletotrichum acutatum species complex</taxon>
    </lineage>
</organism>
<evidence type="ECO:0000313" key="4">
    <source>
        <dbReference type="Proteomes" id="UP000020467"/>
    </source>
</evidence>
<dbReference type="InterPro" id="IPR015421">
    <property type="entry name" value="PyrdxlP-dep_Trfase_major"/>
</dbReference>
<gene>
    <name evidence="3" type="ORF">CFIO01_06014</name>
</gene>
<sequence>MGELAEETSKLQLGSTPFGKPMLKEFLHDPAYHNMNNGSFGTIPRHIQKVLRSYQDETEARPDPFIRWTYHDHLRESRKAVAEIMKTPLDNTVFVPNATTGVNTVLRNLSWAADGLDEILYFSTIYGGCAKTIDYIVDTRYGRVSERGIPLTYPMEDADVVALFRSAVAQSRAEGKRPKICLFDVVTSLPGICFPWVAMTAACRELGVMSLVDGAQGIGMVHLDVAAADPDFFVSNCHKWLHVPRGCAVFYVPERNQHLVASTVPTSHGYLPRSGQVRFNPLPKSKDSQFVTNFGFNGTFDNSPNLCVRHSIEWRKSLGGEGKILDYLQTLAKNGGKKIAAILGTFILDNKTETLTKCAMINVALPMVSGPDAESVSVGSDGTITVPEAESGAVGAWLVSKLMGEYQTFLPIYKHDGRWWVRVSAQIFLDESDFEWTGNMLKDLCERIGKQEYKTEESK</sequence>
<name>A0A010RZC6_9PEZI</name>
<proteinExistence type="predicted"/>
<protein>
    <recommendedName>
        <fullName evidence="2">Aminotransferase class V domain-containing protein</fullName>
    </recommendedName>
</protein>
<keyword evidence="4" id="KW-1185">Reference proteome</keyword>
<dbReference type="eggNOG" id="KOG1549">
    <property type="taxonomic scope" value="Eukaryota"/>
</dbReference>
<dbReference type="HOGENOM" id="CLU_003433_3_0_1"/>
<feature type="domain" description="Aminotransferase class V" evidence="2">
    <location>
        <begin position="176"/>
        <end position="257"/>
    </location>
</feature>
<evidence type="ECO:0000256" key="1">
    <source>
        <dbReference type="ARBA" id="ARBA00022898"/>
    </source>
</evidence>
<dbReference type="Gene3D" id="3.40.640.10">
    <property type="entry name" value="Type I PLP-dependent aspartate aminotransferase-like (Major domain)"/>
    <property type="match status" value="1"/>
</dbReference>
<dbReference type="InterPro" id="IPR000192">
    <property type="entry name" value="Aminotrans_V_dom"/>
</dbReference>
<comment type="caution">
    <text evidence="3">The sequence shown here is derived from an EMBL/GenBank/DDBJ whole genome shotgun (WGS) entry which is preliminary data.</text>
</comment>
<dbReference type="PANTHER" id="PTHR43092">
    <property type="entry name" value="L-CYSTEINE DESULFHYDRASE"/>
    <property type="match status" value="1"/>
</dbReference>
<dbReference type="STRING" id="1445577.A0A010RZC6"/>
<dbReference type="Proteomes" id="UP000020467">
    <property type="component" value="Unassembled WGS sequence"/>
</dbReference>